<dbReference type="EMBL" id="JAPZBS010000005">
    <property type="protein sequence ID" value="KAJ5369969.1"/>
    <property type="molecule type" value="Genomic_DNA"/>
</dbReference>
<dbReference type="RefSeq" id="XP_056554403.1">
    <property type="nucleotide sequence ID" value="XM_056698990.1"/>
</dbReference>
<dbReference type="GeneID" id="81438169"/>
<feature type="compositionally biased region" description="Basic and acidic residues" evidence="1">
    <location>
        <begin position="1"/>
        <end position="27"/>
    </location>
</feature>
<evidence type="ECO:0000313" key="3">
    <source>
        <dbReference type="Proteomes" id="UP001147782"/>
    </source>
</evidence>
<keyword evidence="3" id="KW-1185">Reference proteome</keyword>
<feature type="compositionally biased region" description="Basic and acidic residues" evidence="1">
    <location>
        <begin position="55"/>
        <end position="77"/>
    </location>
</feature>
<protein>
    <submittedName>
        <fullName evidence="2">Uncharacterized protein</fullName>
    </submittedName>
</protein>
<dbReference type="Proteomes" id="UP001147782">
    <property type="component" value="Unassembled WGS sequence"/>
</dbReference>
<sequence>MANWEKQKELEDAQRNELDFIADEKRGQSKKKQPFAEQERAASSIRVHETLAPANDEKNSISFDESEKNSDSARDDVGSLYFQPDFSMDDA</sequence>
<reference evidence="2" key="2">
    <citation type="journal article" date="2023" name="IMA Fungus">
        <title>Comparative genomic study of the Penicillium genus elucidates a diverse pangenome and 15 lateral gene transfer events.</title>
        <authorList>
            <person name="Petersen C."/>
            <person name="Sorensen T."/>
            <person name="Nielsen M.R."/>
            <person name="Sondergaard T.E."/>
            <person name="Sorensen J.L."/>
            <person name="Fitzpatrick D.A."/>
            <person name="Frisvad J.C."/>
            <person name="Nielsen K.L."/>
        </authorList>
    </citation>
    <scope>NUCLEOTIDE SEQUENCE</scope>
    <source>
        <strain evidence="2">IBT 29864</strain>
    </source>
</reference>
<accession>A0A9W9V711</accession>
<proteinExistence type="predicted"/>
<evidence type="ECO:0000256" key="1">
    <source>
        <dbReference type="SAM" id="MobiDB-lite"/>
    </source>
</evidence>
<dbReference type="AlphaFoldDB" id="A0A9W9V711"/>
<evidence type="ECO:0000313" key="2">
    <source>
        <dbReference type="EMBL" id="KAJ5369969.1"/>
    </source>
</evidence>
<comment type="caution">
    <text evidence="2">The sequence shown here is derived from an EMBL/GenBank/DDBJ whole genome shotgun (WGS) entry which is preliminary data.</text>
</comment>
<gene>
    <name evidence="2" type="ORF">N7496_006061</name>
</gene>
<reference evidence="2" key="1">
    <citation type="submission" date="2022-11" db="EMBL/GenBank/DDBJ databases">
        <authorList>
            <person name="Petersen C."/>
        </authorList>
    </citation>
    <scope>NUCLEOTIDE SEQUENCE</scope>
    <source>
        <strain evidence="2">IBT 29864</strain>
    </source>
</reference>
<organism evidence="2 3">
    <name type="scientific">Penicillium cataractarum</name>
    <dbReference type="NCBI Taxonomy" id="2100454"/>
    <lineage>
        <taxon>Eukaryota</taxon>
        <taxon>Fungi</taxon>
        <taxon>Dikarya</taxon>
        <taxon>Ascomycota</taxon>
        <taxon>Pezizomycotina</taxon>
        <taxon>Eurotiomycetes</taxon>
        <taxon>Eurotiomycetidae</taxon>
        <taxon>Eurotiales</taxon>
        <taxon>Aspergillaceae</taxon>
        <taxon>Penicillium</taxon>
    </lineage>
</organism>
<feature type="region of interest" description="Disordered" evidence="1">
    <location>
        <begin position="1"/>
        <end position="91"/>
    </location>
</feature>
<name>A0A9W9V711_9EURO</name>